<dbReference type="GO" id="GO:0003700">
    <property type="term" value="F:DNA-binding transcription factor activity"/>
    <property type="evidence" value="ECO:0007669"/>
    <property type="project" value="InterPro"/>
</dbReference>
<dbReference type="Proteomes" id="UP001220324">
    <property type="component" value="Unassembled WGS sequence"/>
</dbReference>
<dbReference type="AlphaFoldDB" id="A0AAD6CZA6"/>
<dbReference type="GO" id="GO:0005507">
    <property type="term" value="F:copper ion binding"/>
    <property type="evidence" value="ECO:0007669"/>
    <property type="project" value="InterPro"/>
</dbReference>
<gene>
    <name evidence="3" type="ORF">N7494_006784</name>
</gene>
<organism evidence="3 4">
    <name type="scientific">Penicillium frequentans</name>
    <dbReference type="NCBI Taxonomy" id="3151616"/>
    <lineage>
        <taxon>Eukaryota</taxon>
        <taxon>Fungi</taxon>
        <taxon>Dikarya</taxon>
        <taxon>Ascomycota</taxon>
        <taxon>Pezizomycotina</taxon>
        <taxon>Eurotiomycetes</taxon>
        <taxon>Eurotiomycetidae</taxon>
        <taxon>Eurotiales</taxon>
        <taxon>Aspergillaceae</taxon>
        <taxon>Penicillium</taxon>
    </lineage>
</organism>
<dbReference type="GO" id="GO:0003677">
    <property type="term" value="F:DNA binding"/>
    <property type="evidence" value="ECO:0007669"/>
    <property type="project" value="InterPro"/>
</dbReference>
<dbReference type="InterPro" id="IPR001083">
    <property type="entry name" value="Cu_fist_DNA-bd_dom"/>
</dbReference>
<evidence type="ECO:0000313" key="3">
    <source>
        <dbReference type="EMBL" id="KAJ5541708.1"/>
    </source>
</evidence>
<protein>
    <recommendedName>
        <fullName evidence="2">Copper-fist domain-containing protein</fullName>
    </recommendedName>
</protein>
<reference evidence="3 4" key="1">
    <citation type="journal article" date="2023" name="IMA Fungus">
        <title>Comparative genomic study of the Penicillium genus elucidates a diverse pangenome and 15 lateral gene transfer events.</title>
        <authorList>
            <person name="Petersen C."/>
            <person name="Sorensen T."/>
            <person name="Nielsen M.R."/>
            <person name="Sondergaard T.E."/>
            <person name="Sorensen J.L."/>
            <person name="Fitzpatrick D.A."/>
            <person name="Frisvad J.C."/>
            <person name="Nielsen K.L."/>
        </authorList>
    </citation>
    <scope>NUCLEOTIDE SEQUENCE [LARGE SCALE GENOMIC DNA]</scope>
    <source>
        <strain evidence="3 4">IBT 35679</strain>
    </source>
</reference>
<feature type="compositionally biased region" description="Basic residues" evidence="1">
    <location>
        <begin position="59"/>
        <end position="74"/>
    </location>
</feature>
<feature type="compositionally biased region" description="Polar residues" evidence="1">
    <location>
        <begin position="126"/>
        <end position="139"/>
    </location>
</feature>
<dbReference type="Pfam" id="PF00649">
    <property type="entry name" value="Copper-fist"/>
    <property type="match status" value="1"/>
</dbReference>
<dbReference type="EMBL" id="JAQIZZ010000005">
    <property type="protein sequence ID" value="KAJ5541708.1"/>
    <property type="molecule type" value="Genomic_DNA"/>
</dbReference>
<dbReference type="PROSITE" id="PS50073">
    <property type="entry name" value="COPPER_FIST_2"/>
    <property type="match status" value="1"/>
</dbReference>
<feature type="region of interest" description="Disordered" evidence="1">
    <location>
        <begin position="165"/>
        <end position="185"/>
    </location>
</feature>
<dbReference type="SMART" id="SM01090">
    <property type="entry name" value="Copper-fist"/>
    <property type="match status" value="1"/>
</dbReference>
<comment type="caution">
    <text evidence="3">The sequence shown here is derived from an EMBL/GenBank/DDBJ whole genome shotgun (WGS) entry which is preliminary data.</text>
</comment>
<keyword evidence="4" id="KW-1185">Reference proteome</keyword>
<dbReference type="SMART" id="SM00412">
    <property type="entry name" value="Cu_FIST"/>
    <property type="match status" value="1"/>
</dbReference>
<dbReference type="InterPro" id="IPR036395">
    <property type="entry name" value="Cu_fist_DNA-bd_dom_sf"/>
</dbReference>
<dbReference type="SUPFAM" id="SSF57879">
    <property type="entry name" value="Zinc domain conserved in yeast copper-regulated transcription factors"/>
    <property type="match status" value="1"/>
</dbReference>
<name>A0AAD6CZA6_9EURO</name>
<evidence type="ECO:0000256" key="1">
    <source>
        <dbReference type="SAM" id="MobiDB-lite"/>
    </source>
</evidence>
<feature type="domain" description="Copper-fist" evidence="2">
    <location>
        <begin position="1"/>
        <end position="31"/>
    </location>
</feature>
<sequence>MLIDGQKWACEACIRGHHRPLIRIKRKGRPFATCSVCQATPCKSPLDHARQKRETELKHPKKASHARLYPRHHNPNGFQPIAPRPTSGAGGEGERSGSTSTSAEDSNPNTTAVGERERLNSSSSSQMNIPSTATTSTADSVYGEGYWSGSEASGNESCSRTLSAATATGSTTGGAGPSQTLSHSAPGTCVIDPSITGNTIFDPMYSLLPSSSDALMQPGPLISPLDSANPFEFPLDPGLTVNGALGCLEDMDLDITEGLEEVFHVEDWSRYMWSPETGFEHLDMGYPPVTR</sequence>
<dbReference type="Gene3D" id="3.90.430.10">
    <property type="entry name" value="Copper fist DNA-binding domain"/>
    <property type="match status" value="1"/>
</dbReference>
<feature type="region of interest" description="Disordered" evidence="1">
    <location>
        <begin position="43"/>
        <end position="141"/>
    </location>
</feature>
<feature type="compositionally biased region" description="Basic and acidic residues" evidence="1">
    <location>
        <begin position="45"/>
        <end position="58"/>
    </location>
</feature>
<evidence type="ECO:0000313" key="4">
    <source>
        <dbReference type="Proteomes" id="UP001220324"/>
    </source>
</evidence>
<proteinExistence type="predicted"/>
<accession>A0AAD6CZA6</accession>
<evidence type="ECO:0000259" key="2">
    <source>
        <dbReference type="PROSITE" id="PS50073"/>
    </source>
</evidence>
<dbReference type="GO" id="GO:0005634">
    <property type="term" value="C:nucleus"/>
    <property type="evidence" value="ECO:0007669"/>
    <property type="project" value="InterPro"/>
</dbReference>